<dbReference type="EMBL" id="LGRX02006077">
    <property type="protein sequence ID" value="KAK3277491.1"/>
    <property type="molecule type" value="Genomic_DNA"/>
</dbReference>
<keyword evidence="2" id="KW-1185">Reference proteome</keyword>
<comment type="caution">
    <text evidence="1">The sequence shown here is derived from an EMBL/GenBank/DDBJ whole genome shotgun (WGS) entry which is preliminary data.</text>
</comment>
<reference evidence="1 2" key="1">
    <citation type="journal article" date="2015" name="Genome Biol. Evol.">
        <title>Comparative Genomics of a Bacterivorous Green Alga Reveals Evolutionary Causalities and Consequences of Phago-Mixotrophic Mode of Nutrition.</title>
        <authorList>
            <person name="Burns J.A."/>
            <person name="Paasch A."/>
            <person name="Narechania A."/>
            <person name="Kim E."/>
        </authorList>
    </citation>
    <scope>NUCLEOTIDE SEQUENCE [LARGE SCALE GENOMIC DNA]</scope>
    <source>
        <strain evidence="1 2">PLY_AMNH</strain>
    </source>
</reference>
<proteinExistence type="predicted"/>
<accession>A0AAE0GHE1</accession>
<protein>
    <submittedName>
        <fullName evidence="1">Uncharacterized protein</fullName>
    </submittedName>
</protein>
<organism evidence="1 2">
    <name type="scientific">Cymbomonas tetramitiformis</name>
    <dbReference type="NCBI Taxonomy" id="36881"/>
    <lineage>
        <taxon>Eukaryota</taxon>
        <taxon>Viridiplantae</taxon>
        <taxon>Chlorophyta</taxon>
        <taxon>Pyramimonadophyceae</taxon>
        <taxon>Pyramimonadales</taxon>
        <taxon>Pyramimonadaceae</taxon>
        <taxon>Cymbomonas</taxon>
    </lineage>
</organism>
<dbReference type="AlphaFoldDB" id="A0AAE0GHE1"/>
<dbReference type="Proteomes" id="UP001190700">
    <property type="component" value="Unassembled WGS sequence"/>
</dbReference>
<evidence type="ECO:0000313" key="1">
    <source>
        <dbReference type="EMBL" id="KAK3277491.1"/>
    </source>
</evidence>
<sequence>MLSLTGNRTQATPTRTYIIKLLFSLSAELFGTLFDINLGTDVFFTRCEENAIFGATVDAYYSIPWHLLALGNPIYIVERIEQTTSHAVLSVATSTEPLAAHKFKFLAPRSALGFTDRSTGACFNVDVLIVQNALAAQKFPVPPFALNKLARHFKGRISLLPPEYESTWTVPPSQAPPGGPTPFPRRLRNFASQLKGNAALRLEHRRLVSRWCEREGVSNRPCRHGGDAVNAQQYAKLLDKECTGTARIDLDRNAGVGGIVCQQRYFEMLVKERETSAAHFSNVEESPEAMVTQLAAQYRHLGLQTVVKLDTAGTYGNLYALLKDT</sequence>
<evidence type="ECO:0000313" key="2">
    <source>
        <dbReference type="Proteomes" id="UP001190700"/>
    </source>
</evidence>
<gene>
    <name evidence="1" type="ORF">CYMTET_14504</name>
</gene>
<name>A0AAE0GHE1_9CHLO</name>